<dbReference type="EMBL" id="CAMAPC010000005">
    <property type="protein sequence ID" value="CAH9055732.1"/>
    <property type="molecule type" value="Genomic_DNA"/>
</dbReference>
<reference evidence="3 5" key="1">
    <citation type="submission" date="2022-07" db="EMBL/GenBank/DDBJ databases">
        <authorList>
            <person name="Criscuolo A."/>
        </authorList>
    </citation>
    <scope>NUCLEOTIDE SEQUENCE</scope>
    <source>
        <strain evidence="5">CIP 111951</strain>
        <strain evidence="3">CIP111854</strain>
        <strain evidence="2">CIP111951</strain>
    </source>
</reference>
<feature type="compositionally biased region" description="Basic and acidic residues" evidence="1">
    <location>
        <begin position="1"/>
        <end position="13"/>
    </location>
</feature>
<dbReference type="AlphaFoldDB" id="A0A9W4VU92"/>
<evidence type="ECO:0000256" key="1">
    <source>
        <dbReference type="SAM" id="MobiDB-lite"/>
    </source>
</evidence>
<proteinExistence type="predicted"/>
<evidence type="ECO:0000313" key="5">
    <source>
        <dbReference type="Proteomes" id="UP001152485"/>
    </source>
</evidence>
<evidence type="ECO:0000313" key="3">
    <source>
        <dbReference type="EMBL" id="CAH9055732.1"/>
    </source>
</evidence>
<evidence type="ECO:0000313" key="4">
    <source>
        <dbReference type="Proteomes" id="UP001152467"/>
    </source>
</evidence>
<accession>A0A9W4VU92</accession>
<protein>
    <submittedName>
        <fullName evidence="3">Uncharacterized protein</fullName>
    </submittedName>
</protein>
<dbReference type="Proteomes" id="UP001152485">
    <property type="component" value="Unassembled WGS sequence"/>
</dbReference>
<organism evidence="3 4">
    <name type="scientific">Pseudoalteromonas holothuriae</name>
    <dbReference type="NCBI Taxonomy" id="2963714"/>
    <lineage>
        <taxon>Bacteria</taxon>
        <taxon>Pseudomonadati</taxon>
        <taxon>Pseudomonadota</taxon>
        <taxon>Gammaproteobacteria</taxon>
        <taxon>Alteromonadales</taxon>
        <taxon>Pseudoalteromonadaceae</taxon>
        <taxon>Pseudoalteromonas</taxon>
    </lineage>
</organism>
<dbReference type="RefSeq" id="WP_261592099.1">
    <property type="nucleotide sequence ID" value="NZ_CAMAPC010000005.1"/>
</dbReference>
<gene>
    <name evidence="3" type="ORF">PSECIP111854_01637</name>
    <name evidence="2" type="ORF">PSECIP111951_00913</name>
</gene>
<name>A0A9W4VU92_9GAMM</name>
<feature type="region of interest" description="Disordered" evidence="1">
    <location>
        <begin position="1"/>
        <end position="32"/>
    </location>
</feature>
<keyword evidence="4" id="KW-1185">Reference proteome</keyword>
<dbReference type="Proteomes" id="UP001152467">
    <property type="component" value="Unassembled WGS sequence"/>
</dbReference>
<comment type="caution">
    <text evidence="3">The sequence shown here is derived from an EMBL/GenBank/DDBJ whole genome shotgun (WGS) entry which is preliminary data.</text>
</comment>
<evidence type="ECO:0000313" key="2">
    <source>
        <dbReference type="EMBL" id="CAH9053881.1"/>
    </source>
</evidence>
<sequence length="432" mass="47425">MYAQVEKSKENKSRVVANSVAQKKSDEKQGFGFVDNRPEAVAQRTLQKMTNGYQLVKQATQLKYIDNNYTSKKQDPIQRAEKVKDNPIQLRIREGGELYDTGVNPQKKWGFTPREVSTYNVINDGAYPEITFASIDEIKVLVRAISPFLSFFTTELGQLPSPINANAVIATLVQQSETNRQGHSVARHGPQMKLPQLRDRLTTGFIGGAFAPAGAQGFATGFLSHEAFLISQKSSIEHIQTAYTATVAGLRPLITDLKNKIQQLAGLTGAAIGVKKREITNANRAIARFINDNNLNAPVGASINMLPVSINRGVYNSVGSLNHNQSNDIDGLVEFFDRYKIVLANPEQIGRGLRVNPDELANPSATVVNPAFPLNGVPEPVFESRQLQSMGEIKNSSTTVNPPNRQFVFNANIANWAAPQHFPDNGAVGWRA</sequence>
<dbReference type="EMBL" id="CAMAPD010000003">
    <property type="protein sequence ID" value="CAH9053881.1"/>
    <property type="molecule type" value="Genomic_DNA"/>
</dbReference>